<evidence type="ECO:0000313" key="8">
    <source>
        <dbReference type="EMBL" id="MCA2016960.1"/>
    </source>
</evidence>
<reference evidence="9" key="1">
    <citation type="submission" date="2023-07" db="EMBL/GenBank/DDBJ databases">
        <title>Molecular identification of indigenous halophilic bacteria isolated from red sea cost, biodegradation of synthetic dyes and assessment of degraded metabolite toxicity.</title>
        <authorList>
            <person name="Chaieb K."/>
            <person name="Altayb H.N."/>
        </authorList>
    </citation>
    <scope>NUCLEOTIDE SEQUENCE [LARGE SCALE GENOMIC DNA]</scope>
    <source>
        <strain evidence="9">K20</strain>
    </source>
</reference>
<evidence type="ECO:0000256" key="5">
    <source>
        <dbReference type="ARBA" id="ARBA00022989"/>
    </source>
</evidence>
<evidence type="ECO:0000256" key="2">
    <source>
        <dbReference type="ARBA" id="ARBA00009772"/>
    </source>
</evidence>
<dbReference type="PRINTS" id="PR00953">
    <property type="entry name" value="TYPE3IMRPROT"/>
</dbReference>
<keyword evidence="5 7" id="KW-1133">Transmembrane helix</keyword>
<dbReference type="Pfam" id="PF01311">
    <property type="entry name" value="Bac_export_1"/>
    <property type="match status" value="1"/>
</dbReference>
<feature type="transmembrane region" description="Helical" evidence="7">
    <location>
        <begin position="182"/>
        <end position="206"/>
    </location>
</feature>
<feature type="transmembrane region" description="Helical" evidence="7">
    <location>
        <begin position="9"/>
        <end position="31"/>
    </location>
</feature>
<evidence type="ECO:0000256" key="6">
    <source>
        <dbReference type="ARBA" id="ARBA00023136"/>
    </source>
</evidence>
<dbReference type="EMBL" id="JAIWIU010000077">
    <property type="protein sequence ID" value="MCA2016960.1"/>
    <property type="molecule type" value="Genomic_DNA"/>
</dbReference>
<comment type="caution">
    <text evidence="8">The sequence shown here is derived from an EMBL/GenBank/DDBJ whole genome shotgun (WGS) entry which is preliminary data.</text>
</comment>
<organism evidence="8 9">
    <name type="scientific">Vibrio tritonius</name>
    <dbReference type="NCBI Taxonomy" id="1435069"/>
    <lineage>
        <taxon>Bacteria</taxon>
        <taxon>Pseudomonadati</taxon>
        <taxon>Pseudomonadota</taxon>
        <taxon>Gammaproteobacteria</taxon>
        <taxon>Vibrionales</taxon>
        <taxon>Vibrionaceae</taxon>
        <taxon>Vibrio</taxon>
    </lineage>
</organism>
<dbReference type="PANTHER" id="PTHR30065:SF1">
    <property type="entry name" value="SURFACE PRESENTATION OF ANTIGENS PROTEIN SPAR"/>
    <property type="match status" value="1"/>
</dbReference>
<dbReference type="Proteomes" id="UP001199044">
    <property type="component" value="Unassembled WGS sequence"/>
</dbReference>
<feature type="transmembrane region" description="Helical" evidence="7">
    <location>
        <begin position="212"/>
        <end position="232"/>
    </location>
</feature>
<evidence type="ECO:0000256" key="3">
    <source>
        <dbReference type="ARBA" id="ARBA00022475"/>
    </source>
</evidence>
<name>A0ABS7YMR0_9VIBR</name>
<protein>
    <submittedName>
        <fullName evidence="8">Type III secretion system export apparatus subunit SctT</fullName>
    </submittedName>
</protein>
<feature type="transmembrane region" description="Helical" evidence="7">
    <location>
        <begin position="37"/>
        <end position="58"/>
    </location>
</feature>
<dbReference type="InterPro" id="IPR002010">
    <property type="entry name" value="T3SS_IM_R"/>
</dbReference>
<dbReference type="NCBIfam" id="TIGR01401">
    <property type="entry name" value="fliR_like_III"/>
    <property type="match status" value="1"/>
</dbReference>
<keyword evidence="6 7" id="KW-0472">Membrane</keyword>
<keyword evidence="4 7" id="KW-0812">Transmembrane</keyword>
<comment type="similarity">
    <text evidence="2 7">Belongs to the FliR/MopE/SpaR family.</text>
</comment>
<keyword evidence="3 7" id="KW-1003">Cell membrane</keyword>
<evidence type="ECO:0000313" key="9">
    <source>
        <dbReference type="Proteomes" id="UP001199044"/>
    </source>
</evidence>
<dbReference type="PANTHER" id="PTHR30065">
    <property type="entry name" value="FLAGELLAR BIOSYNTHETIC PROTEIN FLIR"/>
    <property type="match status" value="1"/>
</dbReference>
<proteinExistence type="inferred from homology"/>
<evidence type="ECO:0000256" key="1">
    <source>
        <dbReference type="ARBA" id="ARBA00004651"/>
    </source>
</evidence>
<evidence type="ECO:0000256" key="7">
    <source>
        <dbReference type="RuleBase" id="RU362072"/>
    </source>
</evidence>
<feature type="transmembrane region" description="Helical" evidence="7">
    <location>
        <begin position="130"/>
        <end position="148"/>
    </location>
</feature>
<feature type="transmembrane region" description="Helical" evidence="7">
    <location>
        <begin position="70"/>
        <end position="92"/>
    </location>
</feature>
<gene>
    <name evidence="8" type="primary">sctT</name>
    <name evidence="8" type="ORF">LDJ79_12615</name>
</gene>
<evidence type="ECO:0000256" key="4">
    <source>
        <dbReference type="ARBA" id="ARBA00022692"/>
    </source>
</evidence>
<dbReference type="InterPro" id="IPR006304">
    <property type="entry name" value="T3SS_SpaR/YscT"/>
</dbReference>
<keyword evidence="9" id="KW-1185">Reference proteome</keyword>
<comment type="subcellular location">
    <subcellularLocation>
        <location evidence="1 7">Cell membrane</location>
        <topology evidence="1 7">Multi-pass membrane protein</topology>
    </subcellularLocation>
</comment>
<dbReference type="RefSeq" id="WP_197655206.1">
    <property type="nucleotide sequence ID" value="NZ_AP014635.1"/>
</dbReference>
<accession>A0ABS7YMR0</accession>
<sequence>MIPQLSDWILAMTLAMARLLPCLIFIPLFSFHELKGVLRYCVVVVLSLMVAPGIHAALPKDHAWITWFALYFKEGCLGILLGTLLSIPFWLFESVGALFDNQRGALMGGQLNPSLGVDFTPLGFLFKQSLMVMMITSGSFLGLMQVIWDSYLLWPPTQWTPLPTPDGFSVYLELLTKAFSDLVLYAAPLVGLLLFIEFGMAILSLYSPQLQVFILAMPIKCLVGLLFVIFYMPNLFDFISQRNLDWPNLSQTLSLLLQIPK</sequence>